<organism evidence="1 2">
    <name type="scientific">Lactuca saligna</name>
    <name type="common">Willowleaf lettuce</name>
    <dbReference type="NCBI Taxonomy" id="75948"/>
    <lineage>
        <taxon>Eukaryota</taxon>
        <taxon>Viridiplantae</taxon>
        <taxon>Streptophyta</taxon>
        <taxon>Embryophyta</taxon>
        <taxon>Tracheophyta</taxon>
        <taxon>Spermatophyta</taxon>
        <taxon>Magnoliopsida</taxon>
        <taxon>eudicotyledons</taxon>
        <taxon>Gunneridae</taxon>
        <taxon>Pentapetalae</taxon>
        <taxon>asterids</taxon>
        <taxon>campanulids</taxon>
        <taxon>Asterales</taxon>
        <taxon>Asteraceae</taxon>
        <taxon>Cichorioideae</taxon>
        <taxon>Cichorieae</taxon>
        <taxon>Lactucinae</taxon>
        <taxon>Lactuca</taxon>
    </lineage>
</organism>
<evidence type="ECO:0000313" key="1">
    <source>
        <dbReference type="EMBL" id="CAI9298965.1"/>
    </source>
</evidence>
<sequence>MEYNVVGDASIMVNEDNRGREEIRHGASKGCGKSKDMWGSFDKTISEVENSLDMLHDRVEYVHQQVGVMTSDNEVMQDNVKGAINKLGGDLRLEMCGLQEMLLGEVAKLHEQV</sequence>
<dbReference type="Proteomes" id="UP001177003">
    <property type="component" value="Chromosome 8"/>
</dbReference>
<evidence type="ECO:0000313" key="2">
    <source>
        <dbReference type="Proteomes" id="UP001177003"/>
    </source>
</evidence>
<protein>
    <submittedName>
        <fullName evidence="1">Uncharacterized protein</fullName>
    </submittedName>
</protein>
<keyword evidence="2" id="KW-1185">Reference proteome</keyword>
<proteinExistence type="predicted"/>
<name>A0AA35ZU68_LACSI</name>
<dbReference type="AlphaFoldDB" id="A0AA35ZU68"/>
<gene>
    <name evidence="1" type="ORF">LSALG_LOCUS37698</name>
</gene>
<dbReference type="EMBL" id="OX465084">
    <property type="protein sequence ID" value="CAI9298965.1"/>
    <property type="molecule type" value="Genomic_DNA"/>
</dbReference>
<accession>A0AA35ZU68</accession>
<reference evidence="1" key="1">
    <citation type="submission" date="2023-04" db="EMBL/GenBank/DDBJ databases">
        <authorList>
            <person name="Vijverberg K."/>
            <person name="Xiong W."/>
            <person name="Schranz E."/>
        </authorList>
    </citation>
    <scope>NUCLEOTIDE SEQUENCE</scope>
</reference>